<sequence>MKRIDETYRDEQAWKSIDAIDRVEHSLRRRVWSDLTFTVRSPTLSKSDEKSEPLGWKKEGFSKLNKTRLMHSTGHFCCGERNNSSSRWNSASSGEKGCRGVERYNISQKEKQNRFHLQLPCQTGE</sequence>
<proteinExistence type="predicted"/>
<keyword evidence="2" id="KW-1185">Reference proteome</keyword>
<reference evidence="1" key="1">
    <citation type="journal article" date="2022" name="bioRxiv">
        <title>Sequencing and chromosome-scale assembly of the giantPleurodeles waltlgenome.</title>
        <authorList>
            <person name="Brown T."/>
            <person name="Elewa A."/>
            <person name="Iarovenko S."/>
            <person name="Subramanian E."/>
            <person name="Araus A.J."/>
            <person name="Petzold A."/>
            <person name="Susuki M."/>
            <person name="Suzuki K.-i.T."/>
            <person name="Hayashi T."/>
            <person name="Toyoda A."/>
            <person name="Oliveira C."/>
            <person name="Osipova E."/>
            <person name="Leigh N.D."/>
            <person name="Simon A."/>
            <person name="Yun M.H."/>
        </authorList>
    </citation>
    <scope>NUCLEOTIDE SEQUENCE</scope>
    <source>
        <strain evidence="1">20211129_DDA</strain>
        <tissue evidence="1">Liver</tissue>
    </source>
</reference>
<name>A0AAV7Q5H3_PLEWA</name>
<accession>A0AAV7Q5H3</accession>
<dbReference type="AlphaFoldDB" id="A0AAV7Q5H3"/>
<dbReference type="Proteomes" id="UP001066276">
    <property type="component" value="Chromosome 6"/>
</dbReference>
<protein>
    <submittedName>
        <fullName evidence="1">Uncharacterized protein</fullName>
    </submittedName>
</protein>
<dbReference type="EMBL" id="JANPWB010000010">
    <property type="protein sequence ID" value="KAJ1134485.1"/>
    <property type="molecule type" value="Genomic_DNA"/>
</dbReference>
<evidence type="ECO:0000313" key="1">
    <source>
        <dbReference type="EMBL" id="KAJ1134485.1"/>
    </source>
</evidence>
<organism evidence="1 2">
    <name type="scientific">Pleurodeles waltl</name>
    <name type="common">Iberian ribbed newt</name>
    <dbReference type="NCBI Taxonomy" id="8319"/>
    <lineage>
        <taxon>Eukaryota</taxon>
        <taxon>Metazoa</taxon>
        <taxon>Chordata</taxon>
        <taxon>Craniata</taxon>
        <taxon>Vertebrata</taxon>
        <taxon>Euteleostomi</taxon>
        <taxon>Amphibia</taxon>
        <taxon>Batrachia</taxon>
        <taxon>Caudata</taxon>
        <taxon>Salamandroidea</taxon>
        <taxon>Salamandridae</taxon>
        <taxon>Pleurodelinae</taxon>
        <taxon>Pleurodeles</taxon>
    </lineage>
</organism>
<evidence type="ECO:0000313" key="2">
    <source>
        <dbReference type="Proteomes" id="UP001066276"/>
    </source>
</evidence>
<gene>
    <name evidence="1" type="ORF">NDU88_000936</name>
</gene>
<comment type="caution">
    <text evidence="1">The sequence shown here is derived from an EMBL/GenBank/DDBJ whole genome shotgun (WGS) entry which is preliminary data.</text>
</comment>